<dbReference type="EMBL" id="LAZR01024487">
    <property type="protein sequence ID" value="KKL74979.1"/>
    <property type="molecule type" value="Genomic_DNA"/>
</dbReference>
<dbReference type="AlphaFoldDB" id="A0A0F9ELP9"/>
<evidence type="ECO:0000313" key="1">
    <source>
        <dbReference type="EMBL" id="KKL74979.1"/>
    </source>
</evidence>
<gene>
    <name evidence="1" type="ORF">LCGC14_2059530</name>
</gene>
<accession>A0A0F9ELP9</accession>
<sequence>MTDKERKRYRCTWCRTSLGYYAHEWDAIQGRDYCPRCQKPLWSSYENRIIPQVFVARPCAGTFAECPADSCTQARAIIKAAKGDA</sequence>
<proteinExistence type="predicted"/>
<organism evidence="1">
    <name type="scientific">marine sediment metagenome</name>
    <dbReference type="NCBI Taxonomy" id="412755"/>
    <lineage>
        <taxon>unclassified sequences</taxon>
        <taxon>metagenomes</taxon>
        <taxon>ecological metagenomes</taxon>
    </lineage>
</organism>
<protein>
    <submittedName>
        <fullName evidence="1">Uncharacterized protein</fullName>
    </submittedName>
</protein>
<comment type="caution">
    <text evidence="1">The sequence shown here is derived from an EMBL/GenBank/DDBJ whole genome shotgun (WGS) entry which is preliminary data.</text>
</comment>
<reference evidence="1" key="1">
    <citation type="journal article" date="2015" name="Nature">
        <title>Complex archaea that bridge the gap between prokaryotes and eukaryotes.</title>
        <authorList>
            <person name="Spang A."/>
            <person name="Saw J.H."/>
            <person name="Jorgensen S.L."/>
            <person name="Zaremba-Niedzwiedzka K."/>
            <person name="Martijn J."/>
            <person name="Lind A.E."/>
            <person name="van Eijk R."/>
            <person name="Schleper C."/>
            <person name="Guy L."/>
            <person name="Ettema T.J."/>
        </authorList>
    </citation>
    <scope>NUCLEOTIDE SEQUENCE</scope>
</reference>
<name>A0A0F9ELP9_9ZZZZ</name>